<proteinExistence type="predicted"/>
<gene>
    <name evidence="1" type="ORF">BC349_01150</name>
</gene>
<dbReference type="EMBL" id="MBUA01000001">
    <property type="protein sequence ID" value="MBC6489558.1"/>
    <property type="molecule type" value="Genomic_DNA"/>
</dbReference>
<sequence length="917" mass="102621">MPVETLKEKTLPLSNGVGWPYLEEDLGRISIYPVLTGSNNAFTFFLGHYEADGGQTTGSEPERSTLQIRLSLELPGTDKPGPVIRTHTLIQILLQEGSSSTLVLEKSFAGTDTSLQAVLDARYSKALLLAVRQKASGLTLRIQSEVYLSSSQHQYTIRSQMSMEELLRVCENHQVIYKYFDPASNNYRLIPEQVNGSDATRNISQTLSGKIEKGRIVNAAFAQVPAASLPMLSVKKQELMPYDARIRLHRLENWSIAVSEQEKIKDYPIITDASSQFWPNRRNQQELLVLPEPRPVIPNLQTPANQSPFRFTFQNTGMTDINGKPVLEGSLALTLDYSLTGTLQSAASAAHPGKSIRSIRFDQVNYLLEIPYVNEEQESVWLQIAASETSVTGEQTQLVFRLLNNAIRLCYAAISGNQPTLKLQVMLVFSGYSRVEPQLLQLHNIVGSKISQIQPGRGFRPVMASRIDSGMHAIAQPAVLLQPVVLAQLIEPTVQYKVQSYVRTLSIAVEFPCTMFGQYYLEESEGIETAIGCKEAYKLGETPLAWYTRLPELDTPSFKVYRSTNVPNDFLVIPSQYVIGRQLAEDKGKEIYRPTILLFSTLDAVGGNSKWVLDATLVPDISLDKRYELEKACASLTPYPPNIQYLTELPAGSSEAVLSMDHMTGTVTRVYPYGKYIRMNIETDISSILILLDMLERDAINGLLTITLPGEEKYSTRLQPSLQQIGGEWTNGHCRISYDGAGKLEILNQTESRLQFSGITALVAPDTEETIGLVAELEGFGRLEQDIPARQYQRFIPHYTLVDPAPVELEQINNYIEDVQCQVIFLSTLDFNGEGLAVAEISYRLKGATQESLVQLTQQQRSQEVFIQMPVTHFLMERVIEYRITKLIKVDRSETVMDTGFSEQDLSNKGNIIYINL</sequence>
<name>A0ABR7M3G8_9BACT</name>
<comment type="caution">
    <text evidence="1">The sequence shown here is derived from an EMBL/GenBank/DDBJ whole genome shotgun (WGS) entry which is preliminary data.</text>
</comment>
<protein>
    <submittedName>
        <fullName evidence="1">Uncharacterized protein</fullName>
    </submittedName>
</protein>
<dbReference type="RefSeq" id="WP_187254917.1">
    <property type="nucleotide sequence ID" value="NZ_JBHULF010000006.1"/>
</dbReference>
<dbReference type="Proteomes" id="UP000765802">
    <property type="component" value="Unassembled WGS sequence"/>
</dbReference>
<keyword evidence="2" id="KW-1185">Reference proteome</keyword>
<organism evidence="1 2">
    <name type="scientific">Flavihumibacter stibioxidans</name>
    <dbReference type="NCBI Taxonomy" id="1834163"/>
    <lineage>
        <taxon>Bacteria</taxon>
        <taxon>Pseudomonadati</taxon>
        <taxon>Bacteroidota</taxon>
        <taxon>Chitinophagia</taxon>
        <taxon>Chitinophagales</taxon>
        <taxon>Chitinophagaceae</taxon>
        <taxon>Flavihumibacter</taxon>
    </lineage>
</organism>
<evidence type="ECO:0000313" key="2">
    <source>
        <dbReference type="Proteomes" id="UP000765802"/>
    </source>
</evidence>
<reference evidence="1 2" key="1">
    <citation type="submission" date="2016-07" db="EMBL/GenBank/DDBJ databases">
        <title>Genome analysis of Flavihumibacter stibioxidans YS-17.</title>
        <authorList>
            <person name="Shi K."/>
            <person name="Han Y."/>
            <person name="Wang G."/>
        </authorList>
    </citation>
    <scope>NUCLEOTIDE SEQUENCE [LARGE SCALE GENOMIC DNA]</scope>
    <source>
        <strain evidence="1 2">YS-17</strain>
    </source>
</reference>
<evidence type="ECO:0000313" key="1">
    <source>
        <dbReference type="EMBL" id="MBC6489558.1"/>
    </source>
</evidence>
<accession>A0ABR7M3G8</accession>